<dbReference type="InterPro" id="IPR000182">
    <property type="entry name" value="GNAT_dom"/>
</dbReference>
<reference evidence="2 3" key="1">
    <citation type="journal article" date="2016" name="Genome Biol. Evol.">
        <title>Divergent and convergent evolution of fungal pathogenicity.</title>
        <authorList>
            <person name="Shang Y."/>
            <person name="Xiao G."/>
            <person name="Zheng P."/>
            <person name="Cen K."/>
            <person name="Zhan S."/>
            <person name="Wang C."/>
        </authorList>
    </citation>
    <scope>NUCLEOTIDE SEQUENCE [LARGE SCALE GENOMIC DNA]</scope>
    <source>
        <strain evidence="2 3">RCEF 4871</strain>
    </source>
</reference>
<dbReference type="AlphaFoldDB" id="A0A166Y2A5"/>
<dbReference type="InterPro" id="IPR016181">
    <property type="entry name" value="Acyl_CoA_acyltransferase"/>
</dbReference>
<feature type="domain" description="N-acetyltransferase" evidence="1">
    <location>
        <begin position="44"/>
        <end position="197"/>
    </location>
</feature>
<evidence type="ECO:0000259" key="1">
    <source>
        <dbReference type="PROSITE" id="PS51186"/>
    </source>
</evidence>
<sequence>MSAPVLSVPLHQVVSEQVINDRVVTFTFPVYTLTPIGSREDSARRLSERTYSDLRAMAEAAAAAFMDDELFGELLNPHPKGGSVIRIASRTSYLQALEYMWPNRAADPTKMNILQETWYLDLLKAHPDYQGQVVGKALVLWGVNKAKEENVCASVLSADGKELSYERYGFFEVGRANVGPLPANGIKGGAVMFCEGHVLQVTRNQQPPRLLSKRGLAMAKKMMCLMEGYACTKWSVTAQAAFLVGGWHEFFVEHFILVGTCHMVEYQASVPFIYLGQFQIHGN</sequence>
<proteinExistence type="predicted"/>
<dbReference type="STRING" id="1081105.A0A166Y2A5"/>
<evidence type="ECO:0000313" key="2">
    <source>
        <dbReference type="EMBL" id="OAA36448.1"/>
    </source>
</evidence>
<dbReference type="EMBL" id="AZHC01000035">
    <property type="protein sequence ID" value="OAA36448.1"/>
    <property type="molecule type" value="Genomic_DNA"/>
</dbReference>
<dbReference type="Proteomes" id="UP000243498">
    <property type="component" value="Unassembled WGS sequence"/>
</dbReference>
<dbReference type="PROSITE" id="PS51186">
    <property type="entry name" value="GNAT"/>
    <property type="match status" value="1"/>
</dbReference>
<gene>
    <name evidence="2" type="ORF">NOR_07527</name>
</gene>
<dbReference type="GO" id="GO:0016747">
    <property type="term" value="F:acyltransferase activity, transferring groups other than amino-acyl groups"/>
    <property type="evidence" value="ECO:0007669"/>
    <property type="project" value="InterPro"/>
</dbReference>
<dbReference type="Gene3D" id="3.40.630.30">
    <property type="match status" value="1"/>
</dbReference>
<organism evidence="2 3">
    <name type="scientific">Metarhizium rileyi (strain RCEF 4871)</name>
    <name type="common">Nomuraea rileyi</name>
    <dbReference type="NCBI Taxonomy" id="1649241"/>
    <lineage>
        <taxon>Eukaryota</taxon>
        <taxon>Fungi</taxon>
        <taxon>Dikarya</taxon>
        <taxon>Ascomycota</taxon>
        <taxon>Pezizomycotina</taxon>
        <taxon>Sordariomycetes</taxon>
        <taxon>Hypocreomycetidae</taxon>
        <taxon>Hypocreales</taxon>
        <taxon>Clavicipitaceae</taxon>
        <taxon>Metarhizium</taxon>
    </lineage>
</organism>
<accession>A0A166Y2A5</accession>
<dbReference type="PANTHER" id="PTHR42791">
    <property type="entry name" value="GNAT FAMILY ACETYLTRANSFERASE"/>
    <property type="match status" value="1"/>
</dbReference>
<dbReference type="PANTHER" id="PTHR42791:SF16">
    <property type="entry name" value="N-ACETYLTRANSFERASE DOMAIN-CONTAINING PROTEIN"/>
    <property type="match status" value="1"/>
</dbReference>
<dbReference type="OrthoDB" id="2115692at2759"/>
<protein>
    <submittedName>
        <fullName evidence="2">Acyl-CoA N-acyltransferase</fullName>
    </submittedName>
</protein>
<dbReference type="InterPro" id="IPR052523">
    <property type="entry name" value="Trichothecene_AcTrans"/>
</dbReference>
<name>A0A166Y2A5_METRR</name>
<evidence type="ECO:0000313" key="3">
    <source>
        <dbReference type="Proteomes" id="UP000243498"/>
    </source>
</evidence>
<dbReference type="SUPFAM" id="SSF55729">
    <property type="entry name" value="Acyl-CoA N-acyltransferases (Nat)"/>
    <property type="match status" value="1"/>
</dbReference>
<comment type="caution">
    <text evidence="2">The sequence shown here is derived from an EMBL/GenBank/DDBJ whole genome shotgun (WGS) entry which is preliminary data.</text>
</comment>
<keyword evidence="3" id="KW-1185">Reference proteome</keyword>